<dbReference type="PROSITE" id="PS51257">
    <property type="entry name" value="PROKAR_LIPOPROTEIN"/>
    <property type="match status" value="1"/>
</dbReference>
<feature type="chain" id="PRO_5021935042" description="LPS export ABC transporter periplasmic protein LptC" evidence="1">
    <location>
        <begin position="19"/>
        <end position="195"/>
    </location>
</feature>
<keyword evidence="3" id="KW-1185">Reference proteome</keyword>
<dbReference type="Proteomes" id="UP000321245">
    <property type="component" value="Unassembled WGS sequence"/>
</dbReference>
<evidence type="ECO:0000313" key="2">
    <source>
        <dbReference type="EMBL" id="GEM52835.1"/>
    </source>
</evidence>
<evidence type="ECO:0000313" key="3">
    <source>
        <dbReference type="Proteomes" id="UP000321245"/>
    </source>
</evidence>
<feature type="signal peptide" evidence="1">
    <location>
        <begin position="1"/>
        <end position="18"/>
    </location>
</feature>
<protein>
    <recommendedName>
        <fullName evidence="4">LPS export ABC transporter periplasmic protein LptC</fullName>
    </recommendedName>
</protein>
<dbReference type="OrthoDB" id="1453242at2"/>
<dbReference type="RefSeq" id="WP_019974845.1">
    <property type="nucleotide sequence ID" value="NZ_BJXC01000020.1"/>
</dbReference>
<dbReference type="AlphaFoldDB" id="A0A511NJ32"/>
<keyword evidence="1" id="KW-0732">Signal</keyword>
<name>A0A511NJ32_9FLAO</name>
<dbReference type="GeneID" id="84649553"/>
<organism evidence="2 3">
    <name type="scientific">Empedobacter brevis NBRC 14943 = ATCC 43319</name>
    <dbReference type="NCBI Taxonomy" id="1218108"/>
    <lineage>
        <taxon>Bacteria</taxon>
        <taxon>Pseudomonadati</taxon>
        <taxon>Bacteroidota</taxon>
        <taxon>Flavobacteriia</taxon>
        <taxon>Flavobacteriales</taxon>
        <taxon>Weeksellaceae</taxon>
        <taxon>Empedobacter</taxon>
    </lineage>
</organism>
<reference evidence="2 3" key="1">
    <citation type="submission" date="2019-07" db="EMBL/GenBank/DDBJ databases">
        <title>Whole genome shotgun sequence of Empedobacter brevis NBRC 14943.</title>
        <authorList>
            <person name="Hosoyama A."/>
            <person name="Uohara A."/>
            <person name="Ohji S."/>
            <person name="Ichikawa N."/>
        </authorList>
    </citation>
    <scope>NUCLEOTIDE SEQUENCE [LARGE SCALE GENOMIC DNA]</scope>
    <source>
        <strain evidence="2 3">NBRC 14943</strain>
    </source>
</reference>
<evidence type="ECO:0008006" key="4">
    <source>
        <dbReference type="Google" id="ProtNLM"/>
    </source>
</evidence>
<comment type="caution">
    <text evidence="2">The sequence shown here is derived from an EMBL/GenBank/DDBJ whole genome shotgun (WGS) entry which is preliminary data.</text>
</comment>
<proteinExistence type="predicted"/>
<dbReference type="EMBL" id="BJXC01000020">
    <property type="protein sequence ID" value="GEM52835.1"/>
    <property type="molecule type" value="Genomic_DNA"/>
</dbReference>
<accession>A0A511NJ32</accession>
<sequence length="195" mass="22575">MRKLLLILSLFIIFSCNNDDDSAPINPNPEPNKEEFYKFSTNYTILDQKYYKGPGGNEYALEADAFFKKQWSFYNDPSIKTIQLKKDSVIINENLSIQKYKFTKDGNNILIEEGGKKIILGSVDQINKSLSVYKNYQTSLIIKNKETNETLYNKGSKYGKITYNDIFPSVVSSPKQLTSKNEFVFWSNIEYTFNQ</sequence>
<evidence type="ECO:0000256" key="1">
    <source>
        <dbReference type="SAM" id="SignalP"/>
    </source>
</evidence>
<gene>
    <name evidence="2" type="ORF">EB1_26250</name>
</gene>